<evidence type="ECO:0000313" key="6">
    <source>
        <dbReference type="Proteomes" id="UP000298416"/>
    </source>
</evidence>
<feature type="compositionally biased region" description="Gly residues" evidence="3">
    <location>
        <begin position="188"/>
        <end position="204"/>
    </location>
</feature>
<evidence type="ECO:0000256" key="3">
    <source>
        <dbReference type="SAM" id="MobiDB-lite"/>
    </source>
</evidence>
<accession>A0A8X8YGN8</accession>
<dbReference type="AlphaFoldDB" id="A0A8X8YGN8"/>
<dbReference type="EMBL" id="PNBA02000003">
    <property type="protein sequence ID" value="KAG6431109.1"/>
    <property type="molecule type" value="Genomic_DNA"/>
</dbReference>
<organism evidence="5">
    <name type="scientific">Salvia splendens</name>
    <name type="common">Scarlet sage</name>
    <dbReference type="NCBI Taxonomy" id="180675"/>
    <lineage>
        <taxon>Eukaryota</taxon>
        <taxon>Viridiplantae</taxon>
        <taxon>Streptophyta</taxon>
        <taxon>Embryophyta</taxon>
        <taxon>Tracheophyta</taxon>
        <taxon>Spermatophyta</taxon>
        <taxon>Magnoliopsida</taxon>
        <taxon>eudicotyledons</taxon>
        <taxon>Gunneridae</taxon>
        <taxon>Pentapetalae</taxon>
        <taxon>asterids</taxon>
        <taxon>lamiids</taxon>
        <taxon>Lamiales</taxon>
        <taxon>Lamiaceae</taxon>
        <taxon>Nepetoideae</taxon>
        <taxon>Mentheae</taxon>
        <taxon>Salviinae</taxon>
        <taxon>Salvia</taxon>
        <taxon>Salvia subgen. Calosphace</taxon>
        <taxon>core Calosphace</taxon>
    </lineage>
</organism>
<dbReference type="InterPro" id="IPR006121">
    <property type="entry name" value="HMA_dom"/>
</dbReference>
<dbReference type="GO" id="GO:0009626">
    <property type="term" value="P:plant-type hypersensitive response"/>
    <property type="evidence" value="ECO:0007669"/>
    <property type="project" value="UniProtKB-KW"/>
</dbReference>
<reference evidence="5" key="2">
    <citation type="submission" date="2020-08" db="EMBL/GenBank/DDBJ databases">
        <title>Plant Genome Project.</title>
        <authorList>
            <person name="Zhang R.-G."/>
        </authorList>
    </citation>
    <scope>NUCLEOTIDE SEQUENCE</scope>
    <source>
        <strain evidence="5">Huo1</strain>
        <tissue evidence="5">Leaf</tissue>
    </source>
</reference>
<reference evidence="5" key="1">
    <citation type="submission" date="2018-01" db="EMBL/GenBank/DDBJ databases">
        <authorList>
            <person name="Mao J.F."/>
        </authorList>
    </citation>
    <scope>NUCLEOTIDE SEQUENCE</scope>
    <source>
        <strain evidence="5">Huo1</strain>
        <tissue evidence="5">Leaf</tissue>
    </source>
</reference>
<proteinExistence type="predicted"/>
<dbReference type="GO" id="GO:0046872">
    <property type="term" value="F:metal ion binding"/>
    <property type="evidence" value="ECO:0007669"/>
    <property type="project" value="UniProtKB-KW"/>
</dbReference>
<sequence>MLIVGVYTTKVESEQGKVTVSGNVDAGTLIKKLSKKGKHAEIWGSPKPNNNNNNNASPSKNANPKDANNKVQPPPPPPKDSGGNKGGLPQGLTPQQIKGFQDLKLGPQFMNDVKLPPLNANPNPGNQKAMKPSLPEDEGLSDDEFDDEDEDYDEDEDDEDLDDAATRTPPQRPNMMMPQMKKKAANAGGNGKNKEGGGGAGGGTIPIQRMNHGGAGKKGGNQNQGKDGKKGGGGAANTHNFIPNKGGGNDVGPMGNMPMPKLPPMANLAAVNGGGAGSGYFQGGPPGPNQMGENHLYQQQVAPMMMNQQRAAGKEGFQPMMYAPLPPDVNYMPPYPPYPYPAPPGVLVDQFSMFNDENTSSCSVM</sequence>
<evidence type="ECO:0000259" key="4">
    <source>
        <dbReference type="PROSITE" id="PS50846"/>
    </source>
</evidence>
<comment type="subcellular location">
    <subcellularLocation>
        <location evidence="1">Membrane</location>
        <topology evidence="1">Peripheral membrane protein</topology>
    </subcellularLocation>
</comment>
<feature type="region of interest" description="Disordered" evidence="3">
    <location>
        <begin position="35"/>
        <end position="249"/>
    </location>
</feature>
<dbReference type="PROSITE" id="PS50846">
    <property type="entry name" value="HMA_2"/>
    <property type="match status" value="1"/>
</dbReference>
<feature type="domain" description="HMA" evidence="4">
    <location>
        <begin position="1"/>
        <end position="41"/>
    </location>
</feature>
<feature type="compositionally biased region" description="Low complexity" evidence="3">
    <location>
        <begin position="115"/>
        <end position="126"/>
    </location>
</feature>
<dbReference type="GO" id="GO:0016020">
    <property type="term" value="C:membrane"/>
    <property type="evidence" value="ECO:0007669"/>
    <property type="project" value="UniProtKB-SubCell"/>
</dbReference>
<comment type="caution">
    <text evidence="5">The sequence shown here is derived from an EMBL/GenBank/DDBJ whole genome shotgun (WGS) entry which is preliminary data.</text>
</comment>
<dbReference type="Gene3D" id="3.30.70.100">
    <property type="match status" value="1"/>
</dbReference>
<evidence type="ECO:0000256" key="1">
    <source>
        <dbReference type="ARBA" id="ARBA00004170"/>
    </source>
</evidence>
<keyword evidence="6" id="KW-1185">Reference proteome</keyword>
<feature type="compositionally biased region" description="Low complexity" evidence="3">
    <location>
        <begin position="166"/>
        <end position="179"/>
    </location>
</feature>
<protein>
    <recommendedName>
        <fullName evidence="4">HMA domain-containing protein</fullName>
    </recommendedName>
</protein>
<evidence type="ECO:0000256" key="2">
    <source>
        <dbReference type="ARBA" id="ARBA00022723"/>
    </source>
</evidence>
<feature type="compositionally biased region" description="Acidic residues" evidence="3">
    <location>
        <begin position="135"/>
        <end position="163"/>
    </location>
</feature>
<gene>
    <name evidence="5" type="ORF">SASPL_109184</name>
</gene>
<name>A0A8X8YGN8_SALSN</name>
<dbReference type="Proteomes" id="UP000298416">
    <property type="component" value="Unassembled WGS sequence"/>
</dbReference>
<keyword evidence="2" id="KW-0479">Metal-binding</keyword>
<evidence type="ECO:0000313" key="5">
    <source>
        <dbReference type="EMBL" id="KAG6431109.1"/>
    </source>
</evidence>
<dbReference type="PANTHER" id="PTHR45868">
    <property type="entry name" value="HEAVY METAL-ASSOCIATED ISOPRENYLATED PLANT PROTEIN 33-RELATED"/>
    <property type="match status" value="1"/>
</dbReference>
<feature type="compositionally biased region" description="Low complexity" evidence="3">
    <location>
        <begin position="45"/>
        <end position="65"/>
    </location>
</feature>
<dbReference type="PANTHER" id="PTHR45868:SF93">
    <property type="entry name" value="OS12G0144600 PROTEIN"/>
    <property type="match status" value="1"/>
</dbReference>